<evidence type="ECO:0000256" key="1">
    <source>
        <dbReference type="SAM" id="MobiDB-lite"/>
    </source>
</evidence>
<protein>
    <submittedName>
        <fullName evidence="2">Uncharacterized protein</fullName>
    </submittedName>
</protein>
<proteinExistence type="predicted"/>
<reference evidence="2 3" key="1">
    <citation type="submission" date="2015-08" db="EMBL/GenBank/DDBJ databases">
        <title>The genome of the Asian arowana (Scleropages formosus).</title>
        <authorList>
            <person name="Tan M.H."/>
            <person name="Gan H.M."/>
            <person name="Croft L.J."/>
            <person name="Austin C.M."/>
        </authorList>
    </citation>
    <scope>NUCLEOTIDE SEQUENCE [LARGE SCALE GENOMIC DNA]</scope>
    <source>
        <strain evidence="2">Aro1</strain>
    </source>
</reference>
<sequence length="240" mass="27307">MVLTASVKVEGYVRSDRASADGLGEHSSLKFQARGNDSPFHICGAKETETNLDWENQKERATWRWPTEWGRSEGRVGTDQLQAAIRMRDSSKEEKTRGPREKGQAQRARTAGLWVRFGPRYGPLGWTMIQKTLRQEPSVIAQLHLSHVMSKRKVKDQQLTVGQCVCQVGLCHIRIRVHRILRERFCFQKLPSAPVGLESQHKLSALRLSSQLLKSVLNELLDVKEVKSNILLVQLNGKYK</sequence>
<dbReference type="AlphaFoldDB" id="A0A0P7YPD4"/>
<dbReference type="EMBL" id="JARO02003786">
    <property type="protein sequence ID" value="KPP69772.1"/>
    <property type="molecule type" value="Genomic_DNA"/>
</dbReference>
<comment type="caution">
    <text evidence="2">The sequence shown here is derived from an EMBL/GenBank/DDBJ whole genome shotgun (WGS) entry which is preliminary data.</text>
</comment>
<feature type="compositionally biased region" description="Basic and acidic residues" evidence="1">
    <location>
        <begin position="86"/>
        <end position="104"/>
    </location>
</feature>
<evidence type="ECO:0000313" key="2">
    <source>
        <dbReference type="EMBL" id="KPP69772.1"/>
    </source>
</evidence>
<accession>A0A0P7YPD4</accession>
<evidence type="ECO:0000313" key="3">
    <source>
        <dbReference type="Proteomes" id="UP000034805"/>
    </source>
</evidence>
<dbReference type="Proteomes" id="UP000034805">
    <property type="component" value="Unassembled WGS sequence"/>
</dbReference>
<name>A0A0P7YPD4_SCLFO</name>
<gene>
    <name evidence="2" type="ORF">Z043_111446</name>
</gene>
<organism evidence="2 3">
    <name type="scientific">Scleropages formosus</name>
    <name type="common">Asian bonytongue</name>
    <name type="synonym">Osteoglossum formosum</name>
    <dbReference type="NCBI Taxonomy" id="113540"/>
    <lineage>
        <taxon>Eukaryota</taxon>
        <taxon>Metazoa</taxon>
        <taxon>Chordata</taxon>
        <taxon>Craniata</taxon>
        <taxon>Vertebrata</taxon>
        <taxon>Euteleostomi</taxon>
        <taxon>Actinopterygii</taxon>
        <taxon>Neopterygii</taxon>
        <taxon>Teleostei</taxon>
        <taxon>Osteoglossocephala</taxon>
        <taxon>Osteoglossomorpha</taxon>
        <taxon>Osteoglossiformes</taxon>
        <taxon>Osteoglossidae</taxon>
        <taxon>Scleropages</taxon>
    </lineage>
</organism>
<feature type="region of interest" description="Disordered" evidence="1">
    <location>
        <begin position="86"/>
        <end position="109"/>
    </location>
</feature>